<dbReference type="GO" id="GO:0008610">
    <property type="term" value="P:lipid biosynthetic process"/>
    <property type="evidence" value="ECO:0007669"/>
    <property type="project" value="UniProtKB-ARBA"/>
</dbReference>
<comment type="cofactor">
    <cofactor evidence="1">
        <name>pantetheine 4'-phosphate</name>
        <dbReference type="ChEBI" id="CHEBI:47942"/>
    </cofactor>
</comment>
<dbReference type="GO" id="GO:0003824">
    <property type="term" value="F:catalytic activity"/>
    <property type="evidence" value="ECO:0007669"/>
    <property type="project" value="InterPro"/>
</dbReference>
<dbReference type="SMART" id="SM00823">
    <property type="entry name" value="PKS_PP"/>
    <property type="match status" value="3"/>
</dbReference>
<dbReference type="InterPro" id="IPR009081">
    <property type="entry name" value="PP-bd_ACP"/>
</dbReference>
<dbReference type="Pfam" id="PF00550">
    <property type="entry name" value="PP-binding"/>
    <property type="match status" value="3"/>
</dbReference>
<dbReference type="InterPro" id="IPR029058">
    <property type="entry name" value="AB_hydrolase_fold"/>
</dbReference>
<dbReference type="CDD" id="cd19531">
    <property type="entry name" value="LCL_NRPS-like"/>
    <property type="match status" value="2"/>
</dbReference>
<proteinExistence type="predicted"/>
<feature type="domain" description="Carrier" evidence="4">
    <location>
        <begin position="1390"/>
        <end position="1464"/>
    </location>
</feature>
<evidence type="ECO:0000313" key="6">
    <source>
        <dbReference type="Proteomes" id="UP000246005"/>
    </source>
</evidence>
<dbReference type="PROSITE" id="PS50075">
    <property type="entry name" value="CARRIER"/>
    <property type="match status" value="3"/>
</dbReference>
<organism evidence="5 6">
    <name type="scientific">Lentzea atacamensis</name>
    <dbReference type="NCBI Taxonomy" id="531938"/>
    <lineage>
        <taxon>Bacteria</taxon>
        <taxon>Bacillati</taxon>
        <taxon>Actinomycetota</taxon>
        <taxon>Actinomycetes</taxon>
        <taxon>Pseudonocardiales</taxon>
        <taxon>Pseudonocardiaceae</taxon>
        <taxon>Lentzea</taxon>
    </lineage>
</organism>
<dbReference type="InterPro" id="IPR020806">
    <property type="entry name" value="PKS_PP-bd"/>
</dbReference>
<dbReference type="Gene3D" id="3.30.559.30">
    <property type="entry name" value="Nonribosomal peptide synthetase, condensation domain"/>
    <property type="match status" value="3"/>
</dbReference>
<name>A0A316HUU9_9PSEU</name>
<dbReference type="InterPro" id="IPR006162">
    <property type="entry name" value="Ppantetheine_attach_site"/>
</dbReference>
<feature type="domain" description="Carrier" evidence="4">
    <location>
        <begin position="648"/>
        <end position="723"/>
    </location>
</feature>
<dbReference type="PROSITE" id="PS00012">
    <property type="entry name" value="PHOSPHOPANTETHEINE"/>
    <property type="match status" value="3"/>
</dbReference>
<evidence type="ECO:0000313" key="5">
    <source>
        <dbReference type="EMBL" id="PWK84987.1"/>
    </source>
</evidence>
<evidence type="ECO:0000256" key="1">
    <source>
        <dbReference type="ARBA" id="ARBA00001957"/>
    </source>
</evidence>
<dbReference type="Gene3D" id="3.40.50.1110">
    <property type="entry name" value="SGNH hydrolase"/>
    <property type="match status" value="1"/>
</dbReference>
<dbReference type="FunFam" id="1.10.1200.10:FF:000005">
    <property type="entry name" value="Nonribosomal peptide synthetase 1"/>
    <property type="match status" value="1"/>
</dbReference>
<dbReference type="InterPro" id="IPR023213">
    <property type="entry name" value="CAT-like_dom_sf"/>
</dbReference>
<dbReference type="Gene3D" id="3.40.50.1820">
    <property type="entry name" value="alpha/beta hydrolase"/>
    <property type="match status" value="1"/>
</dbReference>
<feature type="domain" description="Carrier" evidence="4">
    <location>
        <begin position="1321"/>
        <end position="1395"/>
    </location>
</feature>
<keyword evidence="2" id="KW-0596">Phosphopantetheine</keyword>
<reference evidence="5 6" key="1">
    <citation type="submission" date="2018-05" db="EMBL/GenBank/DDBJ databases">
        <title>Genomic Encyclopedia of Type Strains, Phase IV (KMG-IV): sequencing the most valuable type-strain genomes for metagenomic binning, comparative biology and taxonomic classification.</title>
        <authorList>
            <person name="Goeker M."/>
        </authorList>
    </citation>
    <scope>NUCLEOTIDE SEQUENCE [LARGE SCALE GENOMIC DNA]</scope>
    <source>
        <strain evidence="5 6">DSM 45480</strain>
    </source>
</reference>
<dbReference type="Pfam" id="PF00668">
    <property type="entry name" value="Condensation"/>
    <property type="match status" value="3"/>
</dbReference>
<dbReference type="PANTHER" id="PTHR45398:SF1">
    <property type="entry name" value="ENZYME, PUTATIVE (JCVI)-RELATED"/>
    <property type="match status" value="1"/>
</dbReference>
<dbReference type="Proteomes" id="UP000246005">
    <property type="component" value="Unassembled WGS sequence"/>
</dbReference>
<dbReference type="Gene3D" id="1.10.1200.10">
    <property type="entry name" value="ACP-like"/>
    <property type="match status" value="2"/>
</dbReference>
<dbReference type="InterPro" id="IPR036514">
    <property type="entry name" value="SGNH_hydro_sf"/>
</dbReference>
<sequence length="1913" mass="211015">MTDHLTSSLTEEQRLLLELRLRNADRSQPVSFTQEQLWFLDRLDPGNPAYAIPFGLRLTGPLDRTALELAVGRVVDRHSALRTTFFERDGELRQRVRDNVSIAIEVTDLTANPERAQEVALEHARHVFDLSTGPLVAFRLVVLGDEEHLLLVTAHHIVFDAASAEVFGKDLAAYYGGETLPELTTLFGRHAAAERRRLTAGVMDEHLDYWRARLAGSPARSTVPSDLPRPAIQTHTGGRHHFIVPADLTGKLAARAREQGVSLNAVVLSGFAALLGQTAGQDRVLLGMPVGGRGRTELEPMIGSLANMLVLRVDLDGTTSDVIRGTHKAISEAYTHQDAPYARVVEAVDPPRDPSQNPLFQAMLSLTEAPATRTVDGVEFSPFEIDNGLTDFDLFVILSRADGELRGVLGYNADLYLADTVAELGEQFLAILTGIVEDRPLRPRNRISVAATFTADPIGEPLDVLNGVLRLPIDVELAPYQQIVQHLLHGDNGRLADVVLLRWEDWLRHGDALDAAWQDLEMAITAYRQKSAAPLYLVVCPSEQTFGHLDDKLAVLADRTEGVHAFWFADWAEALPVSVTFDPQADKLGHVPYTPEMFAALAILLTKKLNPDAHRLHLLDSALGVPAKLAERAAPAVHGVAIDTPPVAPRNDTERRLAKVWREVLKLDEVGVTHDFFALGGHSLLATQLLSKVHAEFGVDVSLHALFTHPTIEALAALVEEPQETGQPLLPVSRSGDLGLSAIQQRMWAATQLDTTTTRMNTTFAVRLRGELDVEALKRALADVVSRHEILRTTFTERDGKPAMVVRDGMDCWLPEANGSPDEFLLEHTNHVYDLENGPLLRARLVRTGENEHHLLLGMHHIICDNTSWGVLLAELSAGYAGRDLPELEVQYADYAAWQQELLTEEALEPHLTYWRNRLADAPAQLETPAERPERNETARASSVVPQSVSAALKELARAEGSTPFATLLAAYAVVLYRRSGQPDVVLSVPQQGRPRPEVEHLIGCFTDLLPIRADLGGRLTFRQILQRVHRAMVDGYQHADVPFSSVAHVLPRQKGRHPVYQCAFNYADLPDEAMTWPGLELEPLEVPVTSLDFDLFLTLTTEHGELAATLEYSADLLTTDGADELLTEYVTQLRDLVAEPDEPIVVDRSTVEGKPLSIVSSRPVDGALAVLSSWADKLDLPLTVRTTPAGQVLRPLLDPEAGLDGAEGETTALVLRWEDLFEGGVGPFENAFARLCAAVGRWTERTGGSLAVLATSEREEKPWPGVFGHAADRLARRFPAVRVIDLLTAEGDPDVVLGTALARLVNAGELPAEEQRTTEAPRTDEERALAAVWQEVLKLPEVGVHDDFFELGGDSMTAIQVVWLANQAGIKFTPAQLTAKRTIAELLRVPMTEEQQALAAVWREVLKLPEVGVHDDFFELGGDSMTAIQVVWLANQAGIKFTPAQLTAKRTIAELCAGNAPQQMADQGPVEGDFPATGAQRWFFEALATSMKTPSHFNHPYYLRLRRQATPQQLEQAVNALVAHHDGMRLRFRREGIDWHASHGPVEGAMPFVSFDVSDVPADRREQAIEDLLNEVHPTLDLARGPLAKVVHFGLGDDEPDRVMVICHHLVTDGVSRSLILEDFQNALRQVLEGQKADLGPKTTSFKDWALRLDEYARGPEPLRELGYWERQAAGTEELTPDLPGRNTFGVMQDIHTTIDAETTARLRDLAKAHQVGISDLLIWASVRMAADRSSSPEWTIATTGHGREALFDDLDLSRTVGWFQVMYPIRLTLPDDSDVNAIKSLAGQLKQVPVNGIGYGLLRYSNPDPAIRRRLETPNPQLTVNYAGSFGFTDLSSADELFELCDRELGVLQDKGTVWPGRIDVVGSLVNGQIRIEMNYGTEMYLPETARRMLGDIEELLRQLVSQKRTK</sequence>
<dbReference type="PANTHER" id="PTHR45398">
    <property type="match status" value="1"/>
</dbReference>
<dbReference type="Gene3D" id="3.30.559.10">
    <property type="entry name" value="Chloramphenicol acetyltransferase-like domain"/>
    <property type="match status" value="3"/>
</dbReference>
<dbReference type="SUPFAM" id="SSF52777">
    <property type="entry name" value="CoA-dependent acyltransferases"/>
    <property type="match status" value="6"/>
</dbReference>
<keyword evidence="3" id="KW-0597">Phosphoprotein</keyword>
<dbReference type="RefSeq" id="WP_109638479.1">
    <property type="nucleotide sequence ID" value="NZ_QGHB01000007.1"/>
</dbReference>
<evidence type="ECO:0000256" key="3">
    <source>
        <dbReference type="ARBA" id="ARBA00022553"/>
    </source>
</evidence>
<protein>
    <submittedName>
        <fullName evidence="5">Non-ribosomal peptide synthase protein (TIGR01720 family)</fullName>
    </submittedName>
</protein>
<dbReference type="EMBL" id="QGHB01000007">
    <property type="protein sequence ID" value="PWK84987.1"/>
    <property type="molecule type" value="Genomic_DNA"/>
</dbReference>
<gene>
    <name evidence="5" type="ORF">C8D88_107194</name>
</gene>
<evidence type="ECO:0000256" key="2">
    <source>
        <dbReference type="ARBA" id="ARBA00022450"/>
    </source>
</evidence>
<comment type="caution">
    <text evidence="5">The sequence shown here is derived from an EMBL/GenBank/DDBJ whole genome shotgun (WGS) entry which is preliminary data.</text>
</comment>
<dbReference type="GO" id="GO:0031177">
    <property type="term" value="F:phosphopantetheine binding"/>
    <property type="evidence" value="ECO:0007669"/>
    <property type="project" value="InterPro"/>
</dbReference>
<dbReference type="SUPFAM" id="SSF47336">
    <property type="entry name" value="ACP-like"/>
    <property type="match status" value="3"/>
</dbReference>
<accession>A0A316HUU9</accession>
<dbReference type="InterPro" id="IPR036736">
    <property type="entry name" value="ACP-like_sf"/>
</dbReference>
<dbReference type="InterPro" id="IPR001242">
    <property type="entry name" value="Condensation_dom"/>
</dbReference>
<evidence type="ECO:0000259" key="4">
    <source>
        <dbReference type="PROSITE" id="PS50075"/>
    </source>
</evidence>